<evidence type="ECO:0000259" key="3">
    <source>
        <dbReference type="PROSITE" id="PS51186"/>
    </source>
</evidence>
<feature type="domain" description="N-acetyltransferase" evidence="3">
    <location>
        <begin position="35"/>
        <end position="177"/>
    </location>
</feature>
<proteinExistence type="predicted"/>
<keyword evidence="5" id="KW-1185">Reference proteome</keyword>
<dbReference type="Gene3D" id="3.40.630.30">
    <property type="match status" value="1"/>
</dbReference>
<dbReference type="EMBL" id="MK327938">
    <property type="protein sequence ID" value="QBO63906.1"/>
    <property type="molecule type" value="Genomic_DNA"/>
</dbReference>
<dbReference type="GO" id="GO:0016747">
    <property type="term" value="F:acyltransferase activity, transferring groups other than amino-acyl groups"/>
    <property type="evidence" value="ECO:0007669"/>
    <property type="project" value="InterPro"/>
</dbReference>
<dbReference type="InterPro" id="IPR050680">
    <property type="entry name" value="YpeA/RimI_acetyltransf"/>
</dbReference>
<dbReference type="SUPFAM" id="SSF55729">
    <property type="entry name" value="Acyl-CoA N-acyltransferases (Nat)"/>
    <property type="match status" value="1"/>
</dbReference>
<reference evidence="4 5" key="1">
    <citation type="submission" date="2018-12" db="EMBL/GenBank/DDBJ databases">
        <title>Still something new to discover - new insights into E. coli phage diversity and taxonomy.</title>
        <authorList>
            <person name="Korf I.H.E."/>
            <person name="Adriaennsens E."/>
            <person name="Dreiseikelmann B."/>
            <person name="Kropinski A."/>
            <person name="Nimtz M."/>
            <person name="Meier-Kolthoff J.P."/>
            <person name="Rohde M."/>
            <person name="van Raaij M."/>
            <person name="Wittmann J."/>
        </authorList>
    </citation>
    <scope>NUCLEOTIDE SEQUENCE [LARGE SCALE GENOMIC DNA]</scope>
</reference>
<dbReference type="InterPro" id="IPR016181">
    <property type="entry name" value="Acyl_CoA_acyltransferase"/>
</dbReference>
<sequence length="177" mass="19920">MSIKTVVINERPFYCVIASTAADPHLYPHKRQIRELYRILDDVESEAWATTFMFENIPDLKREYDALELEKRLPDTAKLVVMIDAIASVPVGLLEVNTESHMGIHDVTSIIVKPEYRGRGIGHALMNEARNIAYRCGGHSIGLDVRADNDEAQAFYESEGFTVRSSWLTSSVKHKGA</sequence>
<dbReference type="InterPro" id="IPR000182">
    <property type="entry name" value="GNAT_dom"/>
</dbReference>
<keyword evidence="2" id="KW-0012">Acyltransferase</keyword>
<dbReference type="PROSITE" id="PS51186">
    <property type="entry name" value="GNAT"/>
    <property type="match status" value="1"/>
</dbReference>
<accession>A0A482GHQ8</accession>
<organism evidence="4 5">
    <name type="scientific">Escherichia phage vB_EcoM_Goslar</name>
    <dbReference type="NCBI Taxonomy" id="2502409"/>
    <lineage>
        <taxon>Viruses</taxon>
        <taxon>Duplodnaviria</taxon>
        <taxon>Heunggongvirae</taxon>
        <taxon>Uroviricota</taxon>
        <taxon>Caudoviricetes</taxon>
        <taxon>Chimalliviridae</taxon>
        <taxon>Goslarvirus</taxon>
        <taxon>Goslarvirus goslar</taxon>
    </lineage>
</organism>
<evidence type="ECO:0000313" key="4">
    <source>
        <dbReference type="EMBL" id="QBO63906.1"/>
    </source>
</evidence>
<keyword evidence="1 4" id="KW-0808">Transferase</keyword>
<name>A0A482GHQ8_BPGOS</name>
<evidence type="ECO:0000256" key="1">
    <source>
        <dbReference type="ARBA" id="ARBA00022679"/>
    </source>
</evidence>
<evidence type="ECO:0000256" key="2">
    <source>
        <dbReference type="ARBA" id="ARBA00023315"/>
    </source>
</evidence>
<dbReference type="Pfam" id="PF00583">
    <property type="entry name" value="Acetyltransf_1"/>
    <property type="match status" value="1"/>
</dbReference>
<evidence type="ECO:0000313" key="5">
    <source>
        <dbReference type="Proteomes" id="UP000294673"/>
    </source>
</evidence>
<dbReference type="Proteomes" id="UP000294673">
    <property type="component" value="Segment"/>
</dbReference>
<organismHost>
    <name type="scientific">Escherichia coli</name>
    <dbReference type="NCBI Taxonomy" id="562"/>
</organismHost>
<dbReference type="PANTHER" id="PTHR43420">
    <property type="entry name" value="ACETYLTRANSFERASE"/>
    <property type="match status" value="1"/>
</dbReference>
<protein>
    <submittedName>
        <fullName evidence="4">Putative acetyltransferase</fullName>
    </submittedName>
</protein>
<gene>
    <name evidence="4" type="ORF">Goslar_00113</name>
</gene>
<dbReference type="CDD" id="cd04301">
    <property type="entry name" value="NAT_SF"/>
    <property type="match status" value="1"/>
</dbReference>